<dbReference type="SUPFAM" id="SSF56645">
    <property type="entry name" value="Acyl-CoA dehydrogenase NM domain-like"/>
    <property type="match status" value="1"/>
</dbReference>
<dbReference type="Gene3D" id="2.40.110.10">
    <property type="entry name" value="Butyryl-CoA Dehydrogenase, subunit A, domain 2"/>
    <property type="match status" value="1"/>
</dbReference>
<feature type="domain" description="Acyl-CoA oxidase/dehydrogenase middle" evidence="8">
    <location>
        <begin position="123"/>
        <end position="207"/>
    </location>
</feature>
<evidence type="ECO:0000256" key="6">
    <source>
        <dbReference type="RuleBase" id="RU362125"/>
    </source>
</evidence>
<reference evidence="10 11" key="1">
    <citation type="submission" date="2018-01" db="EMBL/GenBank/DDBJ databases">
        <title>The draft genome sequence of Halioglobus lutimaris HF004.</title>
        <authorList>
            <person name="Du Z.-J."/>
            <person name="Shi M.-J."/>
        </authorList>
    </citation>
    <scope>NUCLEOTIDE SEQUENCE [LARGE SCALE GENOMIC DNA]</scope>
    <source>
        <strain evidence="10 11">HF004</strain>
    </source>
</reference>
<keyword evidence="11" id="KW-1185">Reference proteome</keyword>
<dbReference type="InterPro" id="IPR037069">
    <property type="entry name" value="AcylCoA_DH/ox_N_sf"/>
</dbReference>
<dbReference type="InterPro" id="IPR009100">
    <property type="entry name" value="AcylCoA_DH/oxidase_NM_dom_sf"/>
</dbReference>
<evidence type="ECO:0000259" key="7">
    <source>
        <dbReference type="Pfam" id="PF00441"/>
    </source>
</evidence>
<dbReference type="PANTHER" id="PTHR43292">
    <property type="entry name" value="ACYL-COA DEHYDROGENASE"/>
    <property type="match status" value="1"/>
</dbReference>
<evidence type="ECO:0000259" key="8">
    <source>
        <dbReference type="Pfam" id="PF02770"/>
    </source>
</evidence>
<dbReference type="Gene3D" id="1.20.140.10">
    <property type="entry name" value="Butyryl-CoA Dehydrogenase, subunit A, domain 3"/>
    <property type="match status" value="1"/>
</dbReference>
<dbReference type="Pfam" id="PF00441">
    <property type="entry name" value="Acyl-CoA_dh_1"/>
    <property type="match status" value="1"/>
</dbReference>
<comment type="cofactor">
    <cofactor evidence="1 6">
        <name>FAD</name>
        <dbReference type="ChEBI" id="CHEBI:57692"/>
    </cofactor>
</comment>
<feature type="domain" description="Acyl-CoA dehydrogenase/oxidase C-terminal" evidence="7">
    <location>
        <begin position="227"/>
        <end position="382"/>
    </location>
</feature>
<dbReference type="InterPro" id="IPR036250">
    <property type="entry name" value="AcylCo_DH-like_C"/>
</dbReference>
<evidence type="ECO:0000256" key="5">
    <source>
        <dbReference type="ARBA" id="ARBA00023002"/>
    </source>
</evidence>
<keyword evidence="4 6" id="KW-0274">FAD</keyword>
<dbReference type="RefSeq" id="WP_101518020.1">
    <property type="nucleotide sequence ID" value="NZ_PKUS01000010.1"/>
</dbReference>
<dbReference type="Pfam" id="PF02771">
    <property type="entry name" value="Acyl-CoA_dh_N"/>
    <property type="match status" value="1"/>
</dbReference>
<evidence type="ECO:0000256" key="2">
    <source>
        <dbReference type="ARBA" id="ARBA00009347"/>
    </source>
</evidence>
<evidence type="ECO:0000256" key="1">
    <source>
        <dbReference type="ARBA" id="ARBA00001974"/>
    </source>
</evidence>
<dbReference type="GO" id="GO:0050660">
    <property type="term" value="F:flavin adenine dinucleotide binding"/>
    <property type="evidence" value="ECO:0007669"/>
    <property type="project" value="InterPro"/>
</dbReference>
<dbReference type="Proteomes" id="UP000235005">
    <property type="component" value="Unassembled WGS sequence"/>
</dbReference>
<dbReference type="PANTHER" id="PTHR43292:SF3">
    <property type="entry name" value="ACYL-COA DEHYDROGENASE FADE29"/>
    <property type="match status" value="1"/>
</dbReference>
<dbReference type="InterPro" id="IPR046373">
    <property type="entry name" value="Acyl-CoA_Oxase/DH_mid-dom_sf"/>
</dbReference>
<dbReference type="EMBL" id="PKUS01000010">
    <property type="protein sequence ID" value="PLW69030.1"/>
    <property type="molecule type" value="Genomic_DNA"/>
</dbReference>
<dbReference type="InterPro" id="IPR006091">
    <property type="entry name" value="Acyl-CoA_Oxase/DH_mid-dom"/>
</dbReference>
<dbReference type="InterPro" id="IPR009075">
    <property type="entry name" value="AcylCo_DH/oxidase_C"/>
</dbReference>
<comment type="caution">
    <text evidence="10">The sequence shown here is derived from an EMBL/GenBank/DDBJ whole genome shotgun (WGS) entry which is preliminary data.</text>
</comment>
<comment type="similarity">
    <text evidence="2 6">Belongs to the acyl-CoA dehydrogenase family.</text>
</comment>
<accession>A0A2N5X3I8</accession>
<dbReference type="InterPro" id="IPR052161">
    <property type="entry name" value="Mycobact_Acyl-CoA_DH"/>
</dbReference>
<feature type="domain" description="Acyl-CoA dehydrogenase/oxidase N-terminal" evidence="9">
    <location>
        <begin position="6"/>
        <end position="118"/>
    </location>
</feature>
<dbReference type="InterPro" id="IPR013786">
    <property type="entry name" value="AcylCoA_DH/ox_N"/>
</dbReference>
<protein>
    <submittedName>
        <fullName evidence="10">Acyl-CoA dehydrogenase</fullName>
    </submittedName>
</protein>
<name>A0A2N5X3I8_9GAMM</name>
<keyword evidence="3 6" id="KW-0285">Flavoprotein</keyword>
<gene>
    <name evidence="10" type="ORF">C0039_10450</name>
</gene>
<organism evidence="10 11">
    <name type="scientific">Pseudohalioglobus lutimaris</name>
    <dbReference type="NCBI Taxonomy" id="1737061"/>
    <lineage>
        <taxon>Bacteria</taxon>
        <taxon>Pseudomonadati</taxon>
        <taxon>Pseudomonadota</taxon>
        <taxon>Gammaproteobacteria</taxon>
        <taxon>Cellvibrionales</taxon>
        <taxon>Halieaceae</taxon>
        <taxon>Pseudohalioglobus</taxon>
    </lineage>
</organism>
<proteinExistence type="inferred from homology"/>
<evidence type="ECO:0000256" key="4">
    <source>
        <dbReference type="ARBA" id="ARBA00022827"/>
    </source>
</evidence>
<evidence type="ECO:0000259" key="9">
    <source>
        <dbReference type="Pfam" id="PF02771"/>
    </source>
</evidence>
<dbReference type="AlphaFoldDB" id="A0A2N5X3I8"/>
<dbReference type="Pfam" id="PF02770">
    <property type="entry name" value="Acyl-CoA_dh_M"/>
    <property type="match status" value="1"/>
</dbReference>
<dbReference type="GO" id="GO:0005886">
    <property type="term" value="C:plasma membrane"/>
    <property type="evidence" value="ECO:0007669"/>
    <property type="project" value="TreeGrafter"/>
</dbReference>
<keyword evidence="5 6" id="KW-0560">Oxidoreductase</keyword>
<dbReference type="OrthoDB" id="9770681at2"/>
<evidence type="ECO:0000313" key="11">
    <source>
        <dbReference type="Proteomes" id="UP000235005"/>
    </source>
</evidence>
<dbReference type="SUPFAM" id="SSF47203">
    <property type="entry name" value="Acyl-CoA dehydrogenase C-terminal domain-like"/>
    <property type="match status" value="1"/>
</dbReference>
<evidence type="ECO:0000313" key="10">
    <source>
        <dbReference type="EMBL" id="PLW69030.1"/>
    </source>
</evidence>
<evidence type="ECO:0000256" key="3">
    <source>
        <dbReference type="ARBA" id="ARBA00022630"/>
    </source>
</evidence>
<dbReference type="Gene3D" id="1.10.540.10">
    <property type="entry name" value="Acyl-CoA dehydrogenase/oxidase, N-terminal domain"/>
    <property type="match status" value="1"/>
</dbReference>
<dbReference type="GO" id="GO:0016627">
    <property type="term" value="F:oxidoreductase activity, acting on the CH-CH group of donors"/>
    <property type="evidence" value="ECO:0007669"/>
    <property type="project" value="InterPro"/>
</dbReference>
<sequence length="390" mass="43436">MFVEYTDAQKELRREFRAYFSQLIKPEYREDLRNAESGDLYKELIRQQGKDGMLAVGWPEEYGGRGLTESEQLIRYEESLLAGAPTPFVTLNTVGPAIISRGTEEQKKRFLPGIAAGELHFSIGYSEPSAGTDLAALTTTAVKHEDHYLVNGSKVYTSGAEGADYIWLAARTDSEVPKHKGISILVVDTSDPGFSRGDIHTMGGVHTNVTYYENIKVPLDMIIGQENGGWRLITEQLNHERVGLAAWGIQGWKLFRDALTWAREKRGPNGERVIDDPIAQRSLAEVYSHLEAMRVMNARMSWSLDQQEMDAVFPSAIKVYSTEIMLEICRLLMDMVGPHALVSADSDSAVLHGNLEHEYRRATINTFGGGVVEVLRGLVATHGLGMPQHR</sequence>